<dbReference type="GO" id="GO:0005886">
    <property type="term" value="C:plasma membrane"/>
    <property type="evidence" value="ECO:0007669"/>
    <property type="project" value="UniProtKB-SubCell"/>
</dbReference>
<sequence>MPLLERLRSEYIYLTGSIRILGKVSPIVKNRTRTFPDVLDDLADRYADNVALLNDRTQLTYRQLLNRSNQYANWARSVGIGKGDAVALMMHNQPEYLAVWMGIIRVGGICALINTNLTGRGLAHCLNLVNARHAIVGDDLVATYETALADLDPVPQLWISGKPGAAGESIDAVLYDMPEEAPAKETLPDLTIDDPALYIYTSGTTGLPKAAVINHYRVQAIMAGFAALCNSRPSDRIYVAQPFYHTAGGVLAPGIVLMNGGSCFMRDKFSSRQFWDDIVAYDCTMFQYIGELCRYLLNAPPSPNETRHKIRLCNGNGLRPDIWMQFKTRFRIPQIIEWYAATEGNVSLFNLDGKPGAVGRIPKWLEKRFMTKIVRFDVEAETVVRGPDGLCIECRPNEVGEAVGKIVIDPKAPSQRFDGYANKEETERKILRDVMEKGDAWFRTGDLMKKDDLGYFYFIDRIGDTFRWKGENVSTSEVAEAINVFPGVREATVYGVAVEGHDGRAGMAALVADEDLDLNGLLEHINSQLPAYARPLFLRIRKEIEVTGTFKQKKTDLRSEGFDPARTADDLYFNNPETGRLEPVDAGLHDRIQAGSFRI</sequence>
<comment type="subcellular location">
    <subcellularLocation>
        <location evidence="1">Cell membrane</location>
        <topology evidence="1">Multi-pass membrane protein</topology>
    </subcellularLocation>
    <subcellularLocation>
        <location evidence="13">Peroxisome membrane</location>
    </subcellularLocation>
</comment>
<name>A0AAW9RRW8_9HYPH</name>
<evidence type="ECO:0000256" key="5">
    <source>
        <dbReference type="ARBA" id="ARBA00022598"/>
    </source>
</evidence>
<evidence type="ECO:0000256" key="1">
    <source>
        <dbReference type="ARBA" id="ARBA00004651"/>
    </source>
</evidence>
<keyword evidence="6" id="KW-0812">Transmembrane</keyword>
<dbReference type="GO" id="GO:0005524">
    <property type="term" value="F:ATP binding"/>
    <property type="evidence" value="ECO:0007669"/>
    <property type="project" value="UniProtKB-KW"/>
</dbReference>
<feature type="domain" description="AMP-binding enzyme C-terminal" evidence="15">
    <location>
        <begin position="477"/>
        <end position="551"/>
    </location>
</feature>
<dbReference type="AlphaFoldDB" id="A0AAW9RRW8"/>
<comment type="caution">
    <text evidence="16">The sequence shown here is derived from an EMBL/GenBank/DDBJ whole genome shotgun (WGS) entry which is preliminary data.</text>
</comment>
<dbReference type="InterPro" id="IPR025110">
    <property type="entry name" value="AMP-bd_C"/>
</dbReference>
<reference evidence="16 17" key="1">
    <citation type="submission" date="2024-02" db="EMBL/GenBank/DDBJ databases">
        <title>Genome analysis and characterization of Microbaculum marinisediminis sp. nov., isolated from marine sediment.</title>
        <authorList>
            <person name="Du Z.-J."/>
            <person name="Ye Y.-Q."/>
            <person name="Zhang Z.-R."/>
            <person name="Yuan S.-M."/>
            <person name="Zhang X.-Y."/>
        </authorList>
    </citation>
    <scope>NUCLEOTIDE SEQUENCE [LARGE SCALE GENOMIC DNA]</scope>
    <source>
        <strain evidence="16 17">SDUM1044001</strain>
    </source>
</reference>
<feature type="domain" description="AMP-dependent synthetase/ligase" evidence="14">
    <location>
        <begin position="42"/>
        <end position="361"/>
    </location>
</feature>
<accession>A0AAW9RRW8</accession>
<keyword evidence="3" id="KW-0813">Transport</keyword>
<dbReference type="GO" id="GO:0004467">
    <property type="term" value="F:long-chain fatty acid-CoA ligase activity"/>
    <property type="evidence" value="ECO:0007669"/>
    <property type="project" value="UniProtKB-EC"/>
</dbReference>
<evidence type="ECO:0000256" key="3">
    <source>
        <dbReference type="ARBA" id="ARBA00022448"/>
    </source>
</evidence>
<dbReference type="SUPFAM" id="SSF56801">
    <property type="entry name" value="Acetyl-CoA synthetase-like"/>
    <property type="match status" value="1"/>
</dbReference>
<keyword evidence="9" id="KW-1133">Transmembrane helix</keyword>
<evidence type="ECO:0000259" key="14">
    <source>
        <dbReference type="Pfam" id="PF00501"/>
    </source>
</evidence>
<dbReference type="RefSeq" id="WP_340327998.1">
    <property type="nucleotide sequence ID" value="NZ_JAZHOF010000001.1"/>
</dbReference>
<evidence type="ECO:0000256" key="8">
    <source>
        <dbReference type="ARBA" id="ARBA00022840"/>
    </source>
</evidence>
<keyword evidence="5 16" id="KW-0436">Ligase</keyword>
<dbReference type="Gene3D" id="3.40.50.12780">
    <property type="entry name" value="N-terminal domain of ligase-like"/>
    <property type="match status" value="1"/>
</dbReference>
<evidence type="ECO:0000313" key="17">
    <source>
        <dbReference type="Proteomes" id="UP001378188"/>
    </source>
</evidence>
<evidence type="ECO:0000313" key="16">
    <source>
        <dbReference type="EMBL" id="MEJ8570266.1"/>
    </source>
</evidence>
<keyword evidence="10" id="KW-0445">Lipid transport</keyword>
<dbReference type="PANTHER" id="PTHR43107:SF15">
    <property type="entry name" value="FATTY ACID TRANSPORT PROTEIN 3, ISOFORM A"/>
    <property type="match status" value="1"/>
</dbReference>
<evidence type="ECO:0000256" key="4">
    <source>
        <dbReference type="ARBA" id="ARBA00022475"/>
    </source>
</evidence>
<proteinExistence type="inferred from homology"/>
<organism evidence="16 17">
    <name type="scientific">Microbaculum marinum</name>
    <dbReference type="NCBI Taxonomy" id="1764581"/>
    <lineage>
        <taxon>Bacteria</taxon>
        <taxon>Pseudomonadati</taxon>
        <taxon>Pseudomonadota</taxon>
        <taxon>Alphaproteobacteria</taxon>
        <taxon>Hyphomicrobiales</taxon>
        <taxon>Tepidamorphaceae</taxon>
        <taxon>Microbaculum</taxon>
    </lineage>
</organism>
<evidence type="ECO:0000256" key="11">
    <source>
        <dbReference type="ARBA" id="ARBA00023136"/>
    </source>
</evidence>
<dbReference type="InterPro" id="IPR020845">
    <property type="entry name" value="AMP-binding_CS"/>
</dbReference>
<keyword evidence="7" id="KW-0547">Nucleotide-binding</keyword>
<keyword evidence="11" id="KW-0472">Membrane</keyword>
<dbReference type="InterPro" id="IPR000873">
    <property type="entry name" value="AMP-dep_synth/lig_dom"/>
</dbReference>
<keyword evidence="17" id="KW-1185">Reference proteome</keyword>
<dbReference type="GO" id="GO:0005324">
    <property type="term" value="F:long-chain fatty acid transmembrane transporter activity"/>
    <property type="evidence" value="ECO:0007669"/>
    <property type="project" value="TreeGrafter"/>
</dbReference>
<evidence type="ECO:0000256" key="6">
    <source>
        <dbReference type="ARBA" id="ARBA00022692"/>
    </source>
</evidence>
<dbReference type="Pfam" id="PF13193">
    <property type="entry name" value="AMP-binding_C"/>
    <property type="match status" value="1"/>
</dbReference>
<evidence type="ECO:0000256" key="7">
    <source>
        <dbReference type="ARBA" id="ARBA00022741"/>
    </source>
</evidence>
<dbReference type="InterPro" id="IPR045851">
    <property type="entry name" value="AMP-bd_C_sf"/>
</dbReference>
<dbReference type="GO" id="GO:0044539">
    <property type="term" value="P:long-chain fatty acid import into cell"/>
    <property type="evidence" value="ECO:0007669"/>
    <property type="project" value="TreeGrafter"/>
</dbReference>
<dbReference type="FunFam" id="3.40.50.12780:FF:000019">
    <property type="entry name" value="Long-chain fatty acid transporter"/>
    <property type="match status" value="1"/>
</dbReference>
<dbReference type="PROSITE" id="PS00455">
    <property type="entry name" value="AMP_BINDING"/>
    <property type="match status" value="1"/>
</dbReference>
<dbReference type="Proteomes" id="UP001378188">
    <property type="component" value="Unassembled WGS sequence"/>
</dbReference>
<dbReference type="PANTHER" id="PTHR43107">
    <property type="entry name" value="LONG-CHAIN FATTY ACID TRANSPORT PROTEIN"/>
    <property type="match status" value="1"/>
</dbReference>
<dbReference type="EC" id="6.2.1.3" evidence="16"/>
<dbReference type="EMBL" id="JAZHOF010000001">
    <property type="protein sequence ID" value="MEJ8570266.1"/>
    <property type="molecule type" value="Genomic_DNA"/>
</dbReference>
<dbReference type="NCBIfam" id="NF006134">
    <property type="entry name" value="PRK08279.1"/>
    <property type="match status" value="1"/>
</dbReference>
<evidence type="ECO:0000256" key="10">
    <source>
        <dbReference type="ARBA" id="ARBA00023055"/>
    </source>
</evidence>
<dbReference type="Pfam" id="PF00501">
    <property type="entry name" value="AMP-binding"/>
    <property type="match status" value="1"/>
</dbReference>
<evidence type="ECO:0000256" key="2">
    <source>
        <dbReference type="ARBA" id="ARBA00006432"/>
    </source>
</evidence>
<dbReference type="Gene3D" id="3.30.300.30">
    <property type="match status" value="1"/>
</dbReference>
<evidence type="ECO:0000259" key="15">
    <source>
        <dbReference type="Pfam" id="PF13193"/>
    </source>
</evidence>
<keyword evidence="12" id="KW-0576">Peroxisome</keyword>
<protein>
    <submittedName>
        <fullName evidence="16">Long-chain-acyl-CoA synthetase</fullName>
        <ecNumber evidence="16">6.2.1.3</ecNumber>
    </submittedName>
</protein>
<keyword evidence="4" id="KW-1003">Cell membrane</keyword>
<evidence type="ECO:0000256" key="13">
    <source>
        <dbReference type="ARBA" id="ARBA00046271"/>
    </source>
</evidence>
<keyword evidence="8" id="KW-0067">ATP-binding</keyword>
<evidence type="ECO:0000256" key="12">
    <source>
        <dbReference type="ARBA" id="ARBA00023140"/>
    </source>
</evidence>
<evidence type="ECO:0000256" key="9">
    <source>
        <dbReference type="ARBA" id="ARBA00022989"/>
    </source>
</evidence>
<dbReference type="InterPro" id="IPR042099">
    <property type="entry name" value="ANL_N_sf"/>
</dbReference>
<gene>
    <name evidence="16" type="ORF">V3328_02175</name>
</gene>
<comment type="similarity">
    <text evidence="2">Belongs to the ATP-dependent AMP-binding enzyme family.</text>
</comment>
<dbReference type="FunFam" id="3.30.300.30:FF:000002">
    <property type="entry name" value="Long-chain fatty acid transport protein 1"/>
    <property type="match status" value="1"/>
</dbReference>